<proteinExistence type="predicted"/>
<sequence length="464" mass="49658">MEEKGKKLGLWNIIGLGLGGAIGTGVFVLLGYGVAYTGRSISLVVTIGCFFMLLAYWYNLIMPSMFVLKGGDYSMKAMLFNPFMSGVSAWMILVNGLAMSSYAVALAQYLAIAVPALQNHQTLVAFIAITLFFLSTIKGSRFITILENIITLVLVASLALFIIFGIPKVDFASTFTSADGGFFHGGFTGFVSALAVMGFACQGTTMAPVSMAAVTKNPKRTIPLGIIIITLLLAVIYGAMGIVAGGVLPYAETAGQNISVTARAIFPNALYVFFVVGGGIGAIASSALGGLGMFRYPLLQVANDGWLPSVFKKTDKNGYPYAIYLLFYVISVFPIVTGRSLDAIVSQVMIPAMLINIYMNLACLTLPKKYPEQWAQRSIKMPLWFYNICCVLGAFCAGVVAYNLFKDLTFNDAVFAVVIVVVLCALSILRLKQGAVKAEDLAAKKEEIVRQAIADTTADEAKAA</sequence>
<dbReference type="GO" id="GO:0022857">
    <property type="term" value="F:transmembrane transporter activity"/>
    <property type="evidence" value="ECO:0007669"/>
    <property type="project" value="InterPro"/>
</dbReference>
<protein>
    <submittedName>
        <fullName evidence="7">Amino acid permease</fullName>
    </submittedName>
</protein>
<feature type="transmembrane region" description="Helical" evidence="6">
    <location>
        <begin position="120"/>
        <end position="137"/>
    </location>
</feature>
<evidence type="ECO:0000256" key="5">
    <source>
        <dbReference type="ARBA" id="ARBA00023136"/>
    </source>
</evidence>
<organism evidence="7 8">
    <name type="scientific">Faecalibacterium prausnitzii</name>
    <dbReference type="NCBI Taxonomy" id="853"/>
    <lineage>
        <taxon>Bacteria</taxon>
        <taxon>Bacillati</taxon>
        <taxon>Bacillota</taxon>
        <taxon>Clostridia</taxon>
        <taxon>Eubacteriales</taxon>
        <taxon>Oscillospiraceae</taxon>
        <taxon>Faecalibacterium</taxon>
    </lineage>
</organism>
<name>A0A844DSQ9_9FIRM</name>
<feature type="transmembrane region" description="Helical" evidence="6">
    <location>
        <begin position="343"/>
        <end position="363"/>
    </location>
</feature>
<dbReference type="KEGG" id="fpra:CG447_12590"/>
<reference evidence="7 8" key="1">
    <citation type="journal article" date="2019" name="Nat. Med.">
        <title>A library of human gut bacterial isolates paired with longitudinal multiomics data enables mechanistic microbiome research.</title>
        <authorList>
            <person name="Poyet M."/>
            <person name="Groussin M."/>
            <person name="Gibbons S.M."/>
            <person name="Avila-Pacheco J."/>
            <person name="Jiang X."/>
            <person name="Kearney S.M."/>
            <person name="Perrotta A.R."/>
            <person name="Berdy B."/>
            <person name="Zhao S."/>
            <person name="Lieberman T.D."/>
            <person name="Swanson P.K."/>
            <person name="Smith M."/>
            <person name="Roesemann S."/>
            <person name="Alexander J.E."/>
            <person name="Rich S.A."/>
            <person name="Livny J."/>
            <person name="Vlamakis H."/>
            <person name="Clish C."/>
            <person name="Bullock K."/>
            <person name="Deik A."/>
            <person name="Scott J."/>
            <person name="Pierce K.A."/>
            <person name="Xavier R.J."/>
            <person name="Alm E.J."/>
        </authorList>
    </citation>
    <scope>NUCLEOTIDE SEQUENCE [LARGE SCALE GENOMIC DNA]</scope>
    <source>
        <strain evidence="7 8">BIOML-A1</strain>
    </source>
</reference>
<feature type="transmembrane region" description="Helical" evidence="6">
    <location>
        <begin position="89"/>
        <end position="114"/>
    </location>
</feature>
<dbReference type="PANTHER" id="PTHR42770:SF7">
    <property type="entry name" value="MEMBRANE PROTEIN"/>
    <property type="match status" value="1"/>
</dbReference>
<keyword evidence="3 6" id="KW-0812">Transmembrane</keyword>
<dbReference type="Gene3D" id="1.20.1740.10">
    <property type="entry name" value="Amino acid/polyamine transporter I"/>
    <property type="match status" value="1"/>
</dbReference>
<feature type="transmembrane region" description="Helical" evidence="6">
    <location>
        <begin position="181"/>
        <end position="201"/>
    </location>
</feature>
<keyword evidence="2" id="KW-1003">Cell membrane</keyword>
<evidence type="ECO:0000256" key="2">
    <source>
        <dbReference type="ARBA" id="ARBA00022475"/>
    </source>
</evidence>
<gene>
    <name evidence="7" type="ORF">GKD95_05115</name>
</gene>
<evidence type="ECO:0000256" key="1">
    <source>
        <dbReference type="ARBA" id="ARBA00004651"/>
    </source>
</evidence>
<dbReference type="RefSeq" id="WP_005931457.1">
    <property type="nucleotide sequence ID" value="NZ_CABVEJ010000001.1"/>
</dbReference>
<dbReference type="PIRSF" id="PIRSF006060">
    <property type="entry name" value="AA_transporter"/>
    <property type="match status" value="1"/>
</dbReference>
<evidence type="ECO:0000313" key="7">
    <source>
        <dbReference type="EMBL" id="MSC62731.1"/>
    </source>
</evidence>
<dbReference type="AlphaFoldDB" id="A0A844DSQ9"/>
<dbReference type="Proteomes" id="UP000461506">
    <property type="component" value="Unassembled WGS sequence"/>
</dbReference>
<keyword evidence="4 6" id="KW-1133">Transmembrane helix</keyword>
<evidence type="ECO:0000313" key="8">
    <source>
        <dbReference type="Proteomes" id="UP000461506"/>
    </source>
</evidence>
<feature type="transmembrane region" description="Helical" evidence="6">
    <location>
        <begin position="12"/>
        <end position="35"/>
    </location>
</feature>
<dbReference type="GO" id="GO:0005886">
    <property type="term" value="C:plasma membrane"/>
    <property type="evidence" value="ECO:0007669"/>
    <property type="project" value="UniProtKB-SubCell"/>
</dbReference>
<feature type="transmembrane region" description="Helical" evidence="6">
    <location>
        <begin position="319"/>
        <end position="337"/>
    </location>
</feature>
<feature type="transmembrane region" description="Helical" evidence="6">
    <location>
        <begin position="41"/>
        <end position="68"/>
    </location>
</feature>
<dbReference type="Pfam" id="PF13520">
    <property type="entry name" value="AA_permease_2"/>
    <property type="match status" value="1"/>
</dbReference>
<feature type="transmembrane region" description="Helical" evidence="6">
    <location>
        <begin position="384"/>
        <end position="404"/>
    </location>
</feature>
<dbReference type="InterPro" id="IPR050367">
    <property type="entry name" value="APC_superfamily"/>
</dbReference>
<dbReference type="PANTHER" id="PTHR42770">
    <property type="entry name" value="AMINO ACID TRANSPORTER-RELATED"/>
    <property type="match status" value="1"/>
</dbReference>
<feature type="transmembrane region" description="Helical" evidence="6">
    <location>
        <begin position="149"/>
        <end position="169"/>
    </location>
</feature>
<evidence type="ECO:0000256" key="3">
    <source>
        <dbReference type="ARBA" id="ARBA00022692"/>
    </source>
</evidence>
<feature type="transmembrane region" description="Helical" evidence="6">
    <location>
        <begin position="222"/>
        <end position="251"/>
    </location>
</feature>
<dbReference type="GeneID" id="90660940"/>
<accession>A0A844DSQ9</accession>
<evidence type="ECO:0000256" key="4">
    <source>
        <dbReference type="ARBA" id="ARBA00022989"/>
    </source>
</evidence>
<feature type="transmembrane region" description="Helical" evidence="6">
    <location>
        <begin position="410"/>
        <end position="429"/>
    </location>
</feature>
<dbReference type="InterPro" id="IPR002293">
    <property type="entry name" value="AA/rel_permease1"/>
</dbReference>
<evidence type="ECO:0000256" key="6">
    <source>
        <dbReference type="SAM" id="Phobius"/>
    </source>
</evidence>
<comment type="subcellular location">
    <subcellularLocation>
        <location evidence="1">Cell membrane</location>
        <topology evidence="1">Multi-pass membrane protein</topology>
    </subcellularLocation>
</comment>
<feature type="transmembrane region" description="Helical" evidence="6">
    <location>
        <begin position="271"/>
        <end position="298"/>
    </location>
</feature>
<dbReference type="EMBL" id="WKQN01000003">
    <property type="protein sequence ID" value="MSC62731.1"/>
    <property type="molecule type" value="Genomic_DNA"/>
</dbReference>
<comment type="caution">
    <text evidence="7">The sequence shown here is derived from an EMBL/GenBank/DDBJ whole genome shotgun (WGS) entry which is preliminary data.</text>
</comment>
<keyword evidence="5 6" id="KW-0472">Membrane</keyword>